<proteinExistence type="predicted"/>
<dbReference type="InterPro" id="IPR036691">
    <property type="entry name" value="Endo/exonu/phosph_ase_sf"/>
</dbReference>
<keyword evidence="2" id="KW-1185">Reference proteome</keyword>
<evidence type="ECO:0000313" key="2">
    <source>
        <dbReference type="Proteomes" id="UP001358586"/>
    </source>
</evidence>
<name>A0ABR0PFI3_GOSAR</name>
<protein>
    <recommendedName>
        <fullName evidence="3">Reverse transcriptase</fullName>
    </recommendedName>
</protein>
<reference evidence="1 2" key="1">
    <citation type="submission" date="2023-03" db="EMBL/GenBank/DDBJ databases">
        <title>WGS of Gossypium arboreum.</title>
        <authorList>
            <person name="Yu D."/>
        </authorList>
    </citation>
    <scope>NUCLEOTIDE SEQUENCE [LARGE SCALE GENOMIC DNA]</scope>
    <source>
        <tissue evidence="1">Leaf</tissue>
    </source>
</reference>
<sequence>MNGGLAVSAEGQSDGLTLLWKKDLDVSMQTYSKHHIDSLVHMENNSNMRFTKFYGHANPNMRNSSWEMLRRAGNSVQEDWVVGGDFNIILNNDDKECGRKKAQADMQDFKDVMDKLALVDIKTNRGWFTWVNNREGKNLVKEKLDRYMVSTNAINNLPFMETNVVR</sequence>
<dbReference type="SUPFAM" id="SSF56219">
    <property type="entry name" value="DNase I-like"/>
    <property type="match status" value="1"/>
</dbReference>
<organism evidence="1 2">
    <name type="scientific">Gossypium arboreum</name>
    <name type="common">Tree cotton</name>
    <name type="synonym">Gossypium nanking</name>
    <dbReference type="NCBI Taxonomy" id="29729"/>
    <lineage>
        <taxon>Eukaryota</taxon>
        <taxon>Viridiplantae</taxon>
        <taxon>Streptophyta</taxon>
        <taxon>Embryophyta</taxon>
        <taxon>Tracheophyta</taxon>
        <taxon>Spermatophyta</taxon>
        <taxon>Magnoliopsida</taxon>
        <taxon>eudicotyledons</taxon>
        <taxon>Gunneridae</taxon>
        <taxon>Pentapetalae</taxon>
        <taxon>rosids</taxon>
        <taxon>malvids</taxon>
        <taxon>Malvales</taxon>
        <taxon>Malvaceae</taxon>
        <taxon>Malvoideae</taxon>
        <taxon>Gossypium</taxon>
    </lineage>
</organism>
<gene>
    <name evidence="1" type="ORF">PVK06_025017</name>
</gene>
<comment type="caution">
    <text evidence="1">The sequence shown here is derived from an EMBL/GenBank/DDBJ whole genome shotgun (WGS) entry which is preliminary data.</text>
</comment>
<dbReference type="PANTHER" id="PTHR33710:SF64">
    <property type="entry name" value="ENDONUCLEASE_EXONUCLEASE_PHOSPHATASE DOMAIN-CONTAINING PROTEIN"/>
    <property type="match status" value="1"/>
</dbReference>
<accession>A0ABR0PFI3</accession>
<dbReference type="Proteomes" id="UP001358586">
    <property type="component" value="Chromosome 7"/>
</dbReference>
<evidence type="ECO:0008006" key="3">
    <source>
        <dbReference type="Google" id="ProtNLM"/>
    </source>
</evidence>
<dbReference type="Gene3D" id="3.60.10.10">
    <property type="entry name" value="Endonuclease/exonuclease/phosphatase"/>
    <property type="match status" value="1"/>
</dbReference>
<evidence type="ECO:0000313" key="1">
    <source>
        <dbReference type="EMBL" id="KAK5819977.1"/>
    </source>
</evidence>
<dbReference type="EMBL" id="JARKNE010000007">
    <property type="protein sequence ID" value="KAK5819977.1"/>
    <property type="molecule type" value="Genomic_DNA"/>
</dbReference>
<dbReference type="PANTHER" id="PTHR33710">
    <property type="entry name" value="BNAC02G09200D PROTEIN"/>
    <property type="match status" value="1"/>
</dbReference>